<dbReference type="AlphaFoldDB" id="Q0CRV6"/>
<reference evidence="2" key="1">
    <citation type="submission" date="2005-09" db="EMBL/GenBank/DDBJ databases">
        <title>Annotation of the Aspergillus terreus NIH2624 genome.</title>
        <authorList>
            <person name="Birren B.W."/>
            <person name="Lander E.S."/>
            <person name="Galagan J.E."/>
            <person name="Nusbaum C."/>
            <person name="Devon K."/>
            <person name="Henn M."/>
            <person name="Ma L.-J."/>
            <person name="Jaffe D.B."/>
            <person name="Butler J."/>
            <person name="Alvarez P."/>
            <person name="Gnerre S."/>
            <person name="Grabherr M."/>
            <person name="Kleber M."/>
            <person name="Mauceli E.W."/>
            <person name="Brockman W."/>
            <person name="Rounsley S."/>
            <person name="Young S.K."/>
            <person name="LaButti K."/>
            <person name="Pushparaj V."/>
            <person name="DeCaprio D."/>
            <person name="Crawford M."/>
            <person name="Koehrsen M."/>
            <person name="Engels R."/>
            <person name="Montgomery P."/>
            <person name="Pearson M."/>
            <person name="Howarth C."/>
            <person name="Larson L."/>
            <person name="Luoma S."/>
            <person name="White J."/>
            <person name="Alvarado L."/>
            <person name="Kodira C.D."/>
            <person name="Zeng Q."/>
            <person name="Oleary S."/>
            <person name="Yandava C."/>
            <person name="Denning D.W."/>
            <person name="Nierman W.C."/>
            <person name="Milne T."/>
            <person name="Madden K."/>
        </authorList>
    </citation>
    <scope>NUCLEOTIDE SEQUENCE [LARGE SCALE GENOMIC DNA]</scope>
    <source>
        <strain evidence="2">NIH 2624 / FGSC A1156</strain>
    </source>
</reference>
<gene>
    <name evidence="1" type="ORF">ATEG_03578</name>
</gene>
<accession>Q0CRV6</accession>
<dbReference type="GeneID" id="4318469"/>
<sequence length="141" mass="16006">MSDDTIIAHTEEMVEEANVIGLITSYNSLLEQRQDKNVLRFVTEKVFIQNLEHHFRNMTAASMTDKEEAAIEADLGTHVAIYLFYTGSNQCNNCERALNAYDFYFSGKKVHGKAFKSIIIDAPHKLQLRGFNSKATVNVMQ</sequence>
<name>Q0CRV6_ASPTN</name>
<dbReference type="Proteomes" id="UP000007963">
    <property type="component" value="Unassembled WGS sequence"/>
</dbReference>
<dbReference type="OrthoDB" id="10334448at2759"/>
<evidence type="ECO:0000313" key="2">
    <source>
        <dbReference type="Proteomes" id="UP000007963"/>
    </source>
</evidence>
<proteinExistence type="predicted"/>
<evidence type="ECO:0000313" key="1">
    <source>
        <dbReference type="EMBL" id="EAU35380.1"/>
    </source>
</evidence>
<dbReference type="EMBL" id="CH476598">
    <property type="protein sequence ID" value="EAU35380.1"/>
    <property type="molecule type" value="Genomic_DNA"/>
</dbReference>
<dbReference type="VEuPathDB" id="FungiDB:ATEG_03578"/>
<protein>
    <submittedName>
        <fullName evidence="1">Uncharacterized protein</fullName>
    </submittedName>
</protein>
<organism evidence="1 2">
    <name type="scientific">Aspergillus terreus (strain NIH 2624 / FGSC A1156)</name>
    <dbReference type="NCBI Taxonomy" id="341663"/>
    <lineage>
        <taxon>Eukaryota</taxon>
        <taxon>Fungi</taxon>
        <taxon>Dikarya</taxon>
        <taxon>Ascomycota</taxon>
        <taxon>Pezizomycotina</taxon>
        <taxon>Eurotiomycetes</taxon>
        <taxon>Eurotiomycetidae</taxon>
        <taxon>Eurotiales</taxon>
        <taxon>Aspergillaceae</taxon>
        <taxon>Aspergillus</taxon>
        <taxon>Aspergillus subgen. Circumdati</taxon>
    </lineage>
</organism>
<dbReference type="RefSeq" id="XP_001212756.1">
    <property type="nucleotide sequence ID" value="XM_001212756.1"/>
</dbReference>
<dbReference type="HOGENOM" id="CLU_1824926_0_0_1"/>